<dbReference type="PANTHER" id="PTHR11709:SF394">
    <property type="entry name" value="FI03373P-RELATED"/>
    <property type="match status" value="1"/>
</dbReference>
<dbReference type="InterPro" id="IPR011706">
    <property type="entry name" value="Cu-oxidase_C"/>
</dbReference>
<evidence type="ECO:0000256" key="3">
    <source>
        <dbReference type="ARBA" id="ARBA00004613"/>
    </source>
</evidence>
<accession>A0A8H5GL25</accession>
<comment type="catalytic activity">
    <reaction evidence="1">
        <text>4 hydroquinone + O2 = 4 benzosemiquinone + 2 H2O</text>
        <dbReference type="Rhea" id="RHEA:11276"/>
        <dbReference type="ChEBI" id="CHEBI:15377"/>
        <dbReference type="ChEBI" id="CHEBI:15379"/>
        <dbReference type="ChEBI" id="CHEBI:17594"/>
        <dbReference type="ChEBI" id="CHEBI:17977"/>
        <dbReference type="EC" id="1.10.3.2"/>
    </reaction>
</comment>
<evidence type="ECO:0000313" key="12">
    <source>
        <dbReference type="Proteomes" id="UP000518752"/>
    </source>
</evidence>
<evidence type="ECO:0000256" key="1">
    <source>
        <dbReference type="ARBA" id="ARBA00000349"/>
    </source>
</evidence>
<sequence length="285" mass="31445">MYYEMSVLRVQHETKLELMKEISRPALFFDRKLILDANQPINNYWVRANPNVGPRDFEGGINSAILRYRGARIAEPEPEISIPVNQLQETSLAPLTLPPVEDGTDRVDIPLVFGFSGGSFTINGHKFVPPTVPVLLQILSGAKNASDLLPRGSFIPLELNKTVQITFDASAVAAIGGPHPIHLHGHNFDVIRSAGSNTSNYFNPPRRDVVSTGVAATDKVTIRFRTDNPGPWLLHCHIDLHLVNGFAIVFAEDKFPNIISSNPVPDAWNQLCPIYNNLTTAQLGQ</sequence>
<dbReference type="InterPro" id="IPR045087">
    <property type="entry name" value="Cu-oxidase_fam"/>
</dbReference>
<keyword evidence="9" id="KW-0186">Copper</keyword>
<dbReference type="Proteomes" id="UP000518752">
    <property type="component" value="Unassembled WGS sequence"/>
</dbReference>
<comment type="subcellular location">
    <subcellularLocation>
        <location evidence="3">Secreted</location>
    </subcellularLocation>
</comment>
<evidence type="ECO:0000256" key="2">
    <source>
        <dbReference type="ARBA" id="ARBA00001935"/>
    </source>
</evidence>
<keyword evidence="7" id="KW-0479">Metal-binding</keyword>
<dbReference type="InterPro" id="IPR008972">
    <property type="entry name" value="Cupredoxin"/>
</dbReference>
<evidence type="ECO:0000256" key="8">
    <source>
        <dbReference type="ARBA" id="ARBA00023002"/>
    </source>
</evidence>
<keyword evidence="12" id="KW-1185">Reference proteome</keyword>
<dbReference type="Gene3D" id="2.60.40.420">
    <property type="entry name" value="Cupredoxins - blue copper proteins"/>
    <property type="match status" value="2"/>
</dbReference>
<dbReference type="OrthoDB" id="2121828at2759"/>
<dbReference type="EMBL" id="JAACJN010000149">
    <property type="protein sequence ID" value="KAF5366689.1"/>
    <property type="molecule type" value="Genomic_DNA"/>
</dbReference>
<dbReference type="CDD" id="cd13903">
    <property type="entry name" value="CuRO_3_Tv-LCC_like"/>
    <property type="match status" value="1"/>
</dbReference>
<dbReference type="Pfam" id="PF07731">
    <property type="entry name" value="Cu-oxidase_2"/>
    <property type="match status" value="1"/>
</dbReference>
<evidence type="ECO:0000313" key="11">
    <source>
        <dbReference type="EMBL" id="KAF5366689.1"/>
    </source>
</evidence>
<comment type="cofactor">
    <cofactor evidence="2">
        <name>Cu cation</name>
        <dbReference type="ChEBI" id="CHEBI:23378"/>
    </cofactor>
</comment>
<feature type="domain" description="Plastocyanin-like" evidence="10">
    <location>
        <begin position="128"/>
        <end position="253"/>
    </location>
</feature>
<protein>
    <recommendedName>
        <fullName evidence="5">laccase</fullName>
        <ecNumber evidence="5">1.10.3.2</ecNumber>
    </recommendedName>
</protein>
<dbReference type="PANTHER" id="PTHR11709">
    <property type="entry name" value="MULTI-COPPER OXIDASE"/>
    <property type="match status" value="1"/>
</dbReference>
<name>A0A8H5GL25_9AGAR</name>
<evidence type="ECO:0000256" key="4">
    <source>
        <dbReference type="ARBA" id="ARBA00010609"/>
    </source>
</evidence>
<evidence type="ECO:0000259" key="10">
    <source>
        <dbReference type="Pfam" id="PF07731"/>
    </source>
</evidence>
<dbReference type="GO" id="GO:0005507">
    <property type="term" value="F:copper ion binding"/>
    <property type="evidence" value="ECO:0007669"/>
    <property type="project" value="InterPro"/>
</dbReference>
<reference evidence="11 12" key="1">
    <citation type="journal article" date="2020" name="ISME J.">
        <title>Uncovering the hidden diversity of litter-decomposition mechanisms in mushroom-forming fungi.</title>
        <authorList>
            <person name="Floudas D."/>
            <person name="Bentzer J."/>
            <person name="Ahren D."/>
            <person name="Johansson T."/>
            <person name="Persson P."/>
            <person name="Tunlid A."/>
        </authorList>
    </citation>
    <scope>NUCLEOTIDE SEQUENCE [LARGE SCALE GENOMIC DNA]</scope>
    <source>
        <strain evidence="11 12">CBS 406.79</strain>
    </source>
</reference>
<dbReference type="EC" id="1.10.3.2" evidence="5"/>
<dbReference type="SUPFAM" id="SSF49503">
    <property type="entry name" value="Cupredoxins"/>
    <property type="match status" value="2"/>
</dbReference>
<evidence type="ECO:0000256" key="5">
    <source>
        <dbReference type="ARBA" id="ARBA00012297"/>
    </source>
</evidence>
<comment type="caution">
    <text evidence="11">The sequence shown here is derived from an EMBL/GenBank/DDBJ whole genome shotgun (WGS) entry which is preliminary data.</text>
</comment>
<keyword evidence="6" id="KW-0964">Secreted</keyword>
<evidence type="ECO:0000256" key="7">
    <source>
        <dbReference type="ARBA" id="ARBA00022723"/>
    </source>
</evidence>
<evidence type="ECO:0000256" key="9">
    <source>
        <dbReference type="ARBA" id="ARBA00023008"/>
    </source>
</evidence>
<comment type="similarity">
    <text evidence="4">Belongs to the multicopper oxidase family.</text>
</comment>
<evidence type="ECO:0000256" key="6">
    <source>
        <dbReference type="ARBA" id="ARBA00022525"/>
    </source>
</evidence>
<dbReference type="AlphaFoldDB" id="A0A8H5GL25"/>
<proteinExistence type="inferred from homology"/>
<keyword evidence="8" id="KW-0560">Oxidoreductase</keyword>
<dbReference type="GO" id="GO:0005576">
    <property type="term" value="C:extracellular region"/>
    <property type="evidence" value="ECO:0007669"/>
    <property type="project" value="UniProtKB-SubCell"/>
</dbReference>
<organism evidence="11 12">
    <name type="scientific">Collybiopsis confluens</name>
    <dbReference type="NCBI Taxonomy" id="2823264"/>
    <lineage>
        <taxon>Eukaryota</taxon>
        <taxon>Fungi</taxon>
        <taxon>Dikarya</taxon>
        <taxon>Basidiomycota</taxon>
        <taxon>Agaricomycotina</taxon>
        <taxon>Agaricomycetes</taxon>
        <taxon>Agaricomycetidae</taxon>
        <taxon>Agaricales</taxon>
        <taxon>Marasmiineae</taxon>
        <taxon>Omphalotaceae</taxon>
        <taxon>Collybiopsis</taxon>
    </lineage>
</organism>
<gene>
    <name evidence="11" type="ORF">D9757_013579</name>
</gene>
<dbReference type="GO" id="GO:0052716">
    <property type="term" value="F:hydroquinone:oxygen oxidoreductase activity"/>
    <property type="evidence" value="ECO:0007669"/>
    <property type="project" value="UniProtKB-EC"/>
</dbReference>